<reference evidence="2 3" key="1">
    <citation type="submission" date="2016-10" db="EMBL/GenBank/DDBJ databases">
        <authorList>
            <person name="de Groot N.N."/>
        </authorList>
    </citation>
    <scope>NUCLEOTIDE SEQUENCE [LARGE SCALE GENOMIC DNA]</scope>
    <source>
        <strain evidence="2 3">DSM 6059</strain>
    </source>
</reference>
<feature type="transmembrane region" description="Helical" evidence="1">
    <location>
        <begin position="6"/>
        <end position="26"/>
    </location>
</feature>
<protein>
    <submittedName>
        <fullName evidence="2">Uncharacterized membrane protein</fullName>
    </submittedName>
</protein>
<dbReference type="InterPro" id="IPR018750">
    <property type="entry name" value="DUF2306_membrane"/>
</dbReference>
<name>A0A1I1Q163_9GAMM</name>
<accession>A0A1I1Q163</accession>
<evidence type="ECO:0000256" key="1">
    <source>
        <dbReference type="SAM" id="Phobius"/>
    </source>
</evidence>
<feature type="transmembrane region" description="Helical" evidence="1">
    <location>
        <begin position="61"/>
        <end position="80"/>
    </location>
</feature>
<keyword evidence="3" id="KW-1185">Reference proteome</keyword>
<keyword evidence="1" id="KW-1133">Transmembrane helix</keyword>
<evidence type="ECO:0000313" key="2">
    <source>
        <dbReference type="EMBL" id="SFD15789.1"/>
    </source>
</evidence>
<evidence type="ECO:0000313" key="3">
    <source>
        <dbReference type="Proteomes" id="UP000198862"/>
    </source>
</evidence>
<feature type="transmembrane region" description="Helical" evidence="1">
    <location>
        <begin position="38"/>
        <end position="55"/>
    </location>
</feature>
<dbReference type="Pfam" id="PF10067">
    <property type="entry name" value="DUF2306"/>
    <property type="match status" value="1"/>
</dbReference>
<dbReference type="RefSeq" id="WP_091988020.1">
    <property type="nucleotide sequence ID" value="NZ_FOLO01000037.1"/>
</dbReference>
<sequence length="119" mass="12976">MGVSIFVHVTLAIAALLLGLITFTLTKGTKIHKLLGKGWIILNLGIAMSSFFIMPMGHLTWLHLFSFVVIVICILGFIAADKNIKQHIACMIGVYIGLFISAIVAIVTPGRFLNQIILN</sequence>
<proteinExistence type="predicted"/>
<dbReference type="OrthoDB" id="9815686at2"/>
<keyword evidence="1" id="KW-0472">Membrane</keyword>
<dbReference type="Proteomes" id="UP000198862">
    <property type="component" value="Unassembled WGS sequence"/>
</dbReference>
<keyword evidence="1" id="KW-0812">Transmembrane</keyword>
<dbReference type="AlphaFoldDB" id="A0A1I1Q163"/>
<organism evidence="2 3">
    <name type="scientific">Pseudoalteromonas denitrificans DSM 6059</name>
    <dbReference type="NCBI Taxonomy" id="1123010"/>
    <lineage>
        <taxon>Bacteria</taxon>
        <taxon>Pseudomonadati</taxon>
        <taxon>Pseudomonadota</taxon>
        <taxon>Gammaproteobacteria</taxon>
        <taxon>Alteromonadales</taxon>
        <taxon>Pseudoalteromonadaceae</taxon>
        <taxon>Pseudoalteromonas</taxon>
    </lineage>
</organism>
<feature type="transmembrane region" description="Helical" evidence="1">
    <location>
        <begin position="92"/>
        <end position="113"/>
    </location>
</feature>
<dbReference type="EMBL" id="FOLO01000037">
    <property type="protein sequence ID" value="SFD15789.1"/>
    <property type="molecule type" value="Genomic_DNA"/>
</dbReference>
<dbReference type="STRING" id="1123010.SAMN02745724_03702"/>
<gene>
    <name evidence="2" type="ORF">SAMN02745724_03702</name>
</gene>